<sequence length="497" mass="57412">MEWIWTTQEQHRLSVFRYMVRNKVTRLSDLMAEFKFSRYMVISVVDQLNEDIARLTGQTGVLVIEKGNVIVFDAPLNLLPIDELKQYYLSNSTRAQIIEHLIAEDFESWEDLAFDLGISTPTIYKERTIVQENLAVQGIEITKDYRLVGQEENIRFLTFALLTVYNGQRTADVADEIKNAANYYISHVIAPIFGELKDSQISIIWHMAAIWTNRFSQRHFVSSGFTNQYLNGTIEMSEQAQRLLKHLKVLMARNGHMSDEELDNEARFIILILHSLGLFSTIQTARDVTPTVKQCWQRFDESIQTSYKCLFRLSMTPVDSRKLTYSVGHTLFQFLIYPFGISSGIYDLQHFEEFSERYPLAFQLGTEILNDFAQKQELDSSKLKTALLTDLVSALATGDYIYQSIPKVNIVLDFGNHVNIENLLLDQFGPVTKAKIATSHRLDNQTDILLTDVPRKPVTNELVYVWQGIESDRYLNQLIADINRISSKKFNAWRRQN</sequence>
<organism evidence="4 5">
    <name type="scientific">Weissella confusa</name>
    <name type="common">Lactobacillus confusus</name>
    <dbReference type="NCBI Taxonomy" id="1583"/>
    <lineage>
        <taxon>Bacteria</taxon>
        <taxon>Bacillati</taxon>
        <taxon>Bacillota</taxon>
        <taxon>Bacilli</taxon>
        <taxon>Lactobacillales</taxon>
        <taxon>Lactobacillaceae</taxon>
        <taxon>Weissella</taxon>
    </lineage>
</organism>
<keyword evidence="2" id="KW-0804">Transcription</keyword>
<dbReference type="Pfam" id="PF05043">
    <property type="entry name" value="Mga"/>
    <property type="match status" value="1"/>
</dbReference>
<comment type="caution">
    <text evidence="4">The sequence shown here is derived from an EMBL/GenBank/DDBJ whole genome shotgun (WGS) entry which is preliminary data.</text>
</comment>
<evidence type="ECO:0000256" key="2">
    <source>
        <dbReference type="ARBA" id="ARBA00023163"/>
    </source>
</evidence>
<dbReference type="EMBL" id="JAAOCP010000009">
    <property type="protein sequence ID" value="MBJ7639342.1"/>
    <property type="molecule type" value="Genomic_DNA"/>
</dbReference>
<proteinExistence type="predicted"/>
<dbReference type="InterPro" id="IPR007737">
    <property type="entry name" value="Mga_HTH"/>
</dbReference>
<accession>A0AA40YRR1</accession>
<protein>
    <recommendedName>
        <fullName evidence="3">Mga helix-turn-helix domain-containing protein</fullName>
    </recommendedName>
</protein>
<keyword evidence="5" id="KW-1185">Reference proteome</keyword>
<evidence type="ECO:0000313" key="5">
    <source>
        <dbReference type="Proteomes" id="UP000728106"/>
    </source>
</evidence>
<dbReference type="PANTHER" id="PTHR30185">
    <property type="entry name" value="CRYPTIC BETA-GLUCOSIDE BGL OPERON ANTITERMINATOR"/>
    <property type="match status" value="1"/>
</dbReference>
<evidence type="ECO:0000313" key="4">
    <source>
        <dbReference type="EMBL" id="MBJ7639342.1"/>
    </source>
</evidence>
<feature type="domain" description="Mga helix-turn-helix" evidence="3">
    <location>
        <begin position="81"/>
        <end position="160"/>
    </location>
</feature>
<name>A0AA40YRR1_WEICO</name>
<dbReference type="InterPro" id="IPR050661">
    <property type="entry name" value="BglG_antiterminators"/>
</dbReference>
<dbReference type="AlphaFoldDB" id="A0AA40YRR1"/>
<dbReference type="PANTHER" id="PTHR30185:SF13">
    <property type="entry name" value="LICABCH OPERON REGULATOR-RELATED"/>
    <property type="match status" value="1"/>
</dbReference>
<dbReference type="RefSeq" id="WP_003609929.1">
    <property type="nucleotide sequence ID" value="NZ_CP120516.1"/>
</dbReference>
<gene>
    <name evidence="4" type="ORF">HAU20_08100</name>
</gene>
<keyword evidence="1" id="KW-0805">Transcription regulation</keyword>
<dbReference type="Proteomes" id="UP000728106">
    <property type="component" value="Unassembled WGS sequence"/>
</dbReference>
<evidence type="ECO:0000259" key="3">
    <source>
        <dbReference type="Pfam" id="PF05043"/>
    </source>
</evidence>
<evidence type="ECO:0000256" key="1">
    <source>
        <dbReference type="ARBA" id="ARBA00023015"/>
    </source>
</evidence>
<reference evidence="4 5" key="1">
    <citation type="journal article" date="2021" name="Int. J. Food Microbiol.">
        <title>Safety demonstration of a microbial species for use in the food chain: Weissella confusa.</title>
        <authorList>
            <person name="Bourdichon F."/>
            <person name="Patrone V."/>
            <person name="Fontana A."/>
            <person name="Milani G."/>
            <person name="Morelli L."/>
        </authorList>
    </citation>
    <scope>NUCLEOTIDE SEQUENCE [LARGE SCALE GENOMIC DNA]</scope>
    <source>
        <strain evidence="4 5">CCUG 43002</strain>
    </source>
</reference>